<reference evidence="1" key="1">
    <citation type="submission" date="2023-08" db="EMBL/GenBank/DDBJ databases">
        <authorList>
            <person name="Alioto T."/>
            <person name="Alioto T."/>
            <person name="Gomez Garrido J."/>
        </authorList>
    </citation>
    <scope>NUCLEOTIDE SEQUENCE</scope>
</reference>
<proteinExistence type="predicted"/>
<keyword evidence="2" id="KW-1185">Reference proteome</keyword>
<dbReference type="EMBL" id="OX597842">
    <property type="protein sequence ID" value="CAI9743517.1"/>
    <property type="molecule type" value="Genomic_DNA"/>
</dbReference>
<sequence length="94" mass="10897">MVCASLCASDDNCGYFNYCKGKCILYRRWYTTLTESDCYCTSYFLVFENSTTWQSVFFMTADGFVKSPLYLHWSSLPISEKTIRELQKSNITSS</sequence>
<organism evidence="1 2">
    <name type="scientific">Octopus vulgaris</name>
    <name type="common">Common octopus</name>
    <dbReference type="NCBI Taxonomy" id="6645"/>
    <lineage>
        <taxon>Eukaryota</taxon>
        <taxon>Metazoa</taxon>
        <taxon>Spiralia</taxon>
        <taxon>Lophotrochozoa</taxon>
        <taxon>Mollusca</taxon>
        <taxon>Cephalopoda</taxon>
        <taxon>Coleoidea</taxon>
        <taxon>Octopodiformes</taxon>
        <taxon>Octopoda</taxon>
        <taxon>Incirrata</taxon>
        <taxon>Octopodidae</taxon>
        <taxon>Octopus</taxon>
    </lineage>
</organism>
<evidence type="ECO:0000313" key="2">
    <source>
        <dbReference type="Proteomes" id="UP001162480"/>
    </source>
</evidence>
<name>A0AA36C127_OCTVU</name>
<gene>
    <name evidence="1" type="ORF">OCTVUL_1B026620</name>
</gene>
<accession>A0AA36C127</accession>
<dbReference type="Proteomes" id="UP001162480">
    <property type="component" value="Chromosome 29"/>
</dbReference>
<evidence type="ECO:0000313" key="1">
    <source>
        <dbReference type="EMBL" id="CAI9743517.1"/>
    </source>
</evidence>
<dbReference type="AlphaFoldDB" id="A0AA36C127"/>
<protein>
    <submittedName>
        <fullName evidence="1">Uncharacterized protein</fullName>
    </submittedName>
</protein>